<comment type="caution">
    <text evidence="1">The sequence shown here is derived from an EMBL/GenBank/DDBJ whole genome shotgun (WGS) entry which is preliminary data.</text>
</comment>
<dbReference type="AlphaFoldDB" id="A0A124GNL8"/>
<geneLocation type="mitochondrion" evidence="1"/>
<dbReference type="EMBL" id="LKAM01000003">
    <property type="protein sequence ID" value="KUM49238.1"/>
    <property type="molecule type" value="Genomic_DNA"/>
</dbReference>
<accession>A0A124GNL8</accession>
<reference evidence="1" key="1">
    <citation type="journal article" date="2015" name="Genome Biol. Evol.">
        <title>Organellar Genomes of White Spruce (Picea glauca): Assembly and Annotation.</title>
        <authorList>
            <person name="Jackman S.D."/>
            <person name="Warren R.L."/>
            <person name="Gibb E.A."/>
            <person name="Vandervalk B.P."/>
            <person name="Mohamadi H."/>
            <person name="Chu J."/>
            <person name="Raymond A."/>
            <person name="Pleasance S."/>
            <person name="Coope R."/>
            <person name="Wildung M.R."/>
            <person name="Ritland C.E."/>
            <person name="Bousquet J."/>
            <person name="Jones S.J."/>
            <person name="Bohlmann J."/>
            <person name="Birol I."/>
        </authorList>
    </citation>
    <scope>NUCLEOTIDE SEQUENCE [LARGE SCALE GENOMIC DNA]</scope>
    <source>
        <tissue evidence="1">Flushing bud</tissue>
    </source>
</reference>
<keyword evidence="1" id="KW-0496">Mitochondrion</keyword>
<proteinExistence type="predicted"/>
<name>A0A124GNL8_PICGL</name>
<sequence length="72" mass="8212">MIRLEQDLQTNRMLSHRTKLSLLDEKPRPDNLLHYIALNLEPGCNYKRNGNLGNLHSNKRMLTVSLVTGAGQ</sequence>
<organism evidence="1">
    <name type="scientific">Picea glauca</name>
    <name type="common">White spruce</name>
    <name type="synonym">Pinus glauca</name>
    <dbReference type="NCBI Taxonomy" id="3330"/>
    <lineage>
        <taxon>Eukaryota</taxon>
        <taxon>Viridiplantae</taxon>
        <taxon>Streptophyta</taxon>
        <taxon>Embryophyta</taxon>
        <taxon>Tracheophyta</taxon>
        <taxon>Spermatophyta</taxon>
        <taxon>Pinopsida</taxon>
        <taxon>Pinidae</taxon>
        <taxon>Conifers I</taxon>
        <taxon>Pinales</taxon>
        <taxon>Pinaceae</taxon>
        <taxon>Picea</taxon>
    </lineage>
</organism>
<evidence type="ECO:0000313" key="1">
    <source>
        <dbReference type="EMBL" id="KUM49238.1"/>
    </source>
</evidence>
<gene>
    <name evidence="1" type="ORF">ABT39_MTgene3787</name>
</gene>
<protein>
    <submittedName>
        <fullName evidence="1">Uncharacterized protein</fullName>
    </submittedName>
</protein>